<name>A0A1X7VLE4_AMPQE</name>
<dbReference type="AlphaFoldDB" id="A0A1X7VLE4"/>
<feature type="compositionally biased region" description="Basic and acidic residues" evidence="1">
    <location>
        <begin position="37"/>
        <end position="68"/>
    </location>
</feature>
<proteinExistence type="predicted"/>
<organism evidence="2">
    <name type="scientific">Amphimedon queenslandica</name>
    <name type="common">Sponge</name>
    <dbReference type="NCBI Taxonomy" id="400682"/>
    <lineage>
        <taxon>Eukaryota</taxon>
        <taxon>Metazoa</taxon>
        <taxon>Porifera</taxon>
        <taxon>Demospongiae</taxon>
        <taxon>Heteroscleromorpha</taxon>
        <taxon>Haplosclerida</taxon>
        <taxon>Niphatidae</taxon>
        <taxon>Amphimedon</taxon>
    </lineage>
</organism>
<feature type="region of interest" description="Disordered" evidence="1">
    <location>
        <begin position="36"/>
        <end position="68"/>
    </location>
</feature>
<dbReference type="InParanoid" id="A0A1X7VLE4"/>
<evidence type="ECO:0000256" key="1">
    <source>
        <dbReference type="SAM" id="MobiDB-lite"/>
    </source>
</evidence>
<evidence type="ECO:0000313" key="2">
    <source>
        <dbReference type="EnsemblMetazoa" id="Aqu2.1.41211_001"/>
    </source>
</evidence>
<accession>A0A1X7VLE4</accession>
<reference evidence="2" key="1">
    <citation type="submission" date="2017-05" db="UniProtKB">
        <authorList>
            <consortium name="EnsemblMetazoa"/>
        </authorList>
    </citation>
    <scope>IDENTIFICATION</scope>
</reference>
<sequence length="68" mass="7891">PLGSEVLLVPSKLTATLSPGISVKHLVQYTYLQEEEEVKRTREREREREKEGRIKRGLKEEEGREVSI</sequence>
<protein>
    <submittedName>
        <fullName evidence="2">Uncharacterized protein</fullName>
    </submittedName>
</protein>
<dbReference type="EnsemblMetazoa" id="Aqu2.1.41211_001">
    <property type="protein sequence ID" value="Aqu2.1.41211_001"/>
    <property type="gene ID" value="Aqu2.1.41211"/>
</dbReference>